<dbReference type="EMBL" id="JACIIX010000004">
    <property type="protein sequence ID" value="MBB6210047.1"/>
    <property type="molecule type" value="Genomic_DNA"/>
</dbReference>
<evidence type="ECO:0000313" key="1">
    <source>
        <dbReference type="EMBL" id="MBB6210047.1"/>
    </source>
</evidence>
<dbReference type="Proteomes" id="UP000544872">
    <property type="component" value="Unassembled WGS sequence"/>
</dbReference>
<keyword evidence="2" id="KW-1185">Reference proteome</keyword>
<dbReference type="AlphaFoldDB" id="A0A7X0DNA8"/>
<accession>A0A7X0DNA8</accession>
<organism evidence="1 2">
    <name type="scientific">Novispirillum itersonii</name>
    <name type="common">Aquaspirillum itersonii</name>
    <dbReference type="NCBI Taxonomy" id="189"/>
    <lineage>
        <taxon>Bacteria</taxon>
        <taxon>Pseudomonadati</taxon>
        <taxon>Pseudomonadota</taxon>
        <taxon>Alphaproteobacteria</taxon>
        <taxon>Rhodospirillales</taxon>
        <taxon>Novispirillaceae</taxon>
        <taxon>Novispirillum</taxon>
    </lineage>
</organism>
<protein>
    <submittedName>
        <fullName evidence="1">Uncharacterized protein (DUF2336 family)</fullName>
    </submittedName>
</protein>
<gene>
    <name evidence="1" type="ORF">FHS48_001457</name>
</gene>
<reference evidence="1 2" key="1">
    <citation type="submission" date="2020-08" db="EMBL/GenBank/DDBJ databases">
        <title>Genomic Encyclopedia of Type Strains, Phase IV (KMG-IV): sequencing the most valuable type-strain genomes for metagenomic binning, comparative biology and taxonomic classification.</title>
        <authorList>
            <person name="Goeker M."/>
        </authorList>
    </citation>
    <scope>NUCLEOTIDE SEQUENCE [LARGE SCALE GENOMIC DNA]</scope>
    <source>
        <strain evidence="1 2">DSM 11590</strain>
    </source>
</reference>
<dbReference type="InterPro" id="IPR019285">
    <property type="entry name" value="DUF2336"/>
</dbReference>
<name>A0A7X0DNA8_NOVIT</name>
<proteinExistence type="predicted"/>
<comment type="caution">
    <text evidence="1">The sequence shown here is derived from an EMBL/GenBank/DDBJ whole genome shotgun (WGS) entry which is preliminary data.</text>
</comment>
<dbReference type="RefSeq" id="WP_184262840.1">
    <property type="nucleotide sequence ID" value="NZ_JACIIX010000004.1"/>
</dbReference>
<evidence type="ECO:0000313" key="2">
    <source>
        <dbReference type="Proteomes" id="UP000544872"/>
    </source>
</evidence>
<dbReference type="Pfam" id="PF10098">
    <property type="entry name" value="DUF2336"/>
    <property type="match status" value="1"/>
</dbReference>
<sequence length="364" mass="38908">MHSSPWDVLTAFAAADRAVWPEIDRGQVAEAVFSLCADGDTPLTPSENAIAFEILERLYPQIERTVRRVLADRLADRDTVPASLVALLARDSIDIARPVLVRSPLLDDTALIAIVMERGVDHRLAISERKSLSSPVTDVLLVLGDDTVAMLIASNPQAAISSNGMLRLTERAAHAPDLHWPLARRAELTPVLASRLSLCAGSAVRAFLADLFGPTLPSGVEQDLFAAAEDASGIFATRRTPGTAASPDVPMNSLLDAFLKALRDGQSERADALMAQVTRLPASAVAQVLYTPAGRALAVICRSGGASRTVFAELYARLNGIAPYGTSQRSDGLLAALRVFDRITSAEADRILDGWRADPGSVWE</sequence>